<name>A0AAN8GEE9_TRICO</name>
<keyword evidence="5" id="KW-1185">Reference proteome</keyword>
<dbReference type="SUPFAM" id="SSF48508">
    <property type="entry name" value="Nuclear receptor ligand-binding domain"/>
    <property type="match status" value="1"/>
</dbReference>
<dbReference type="Gene3D" id="1.10.565.10">
    <property type="entry name" value="Retinoid X Receptor"/>
    <property type="match status" value="1"/>
</dbReference>
<keyword evidence="3" id="KW-0675">Receptor</keyword>
<comment type="caution">
    <text evidence="4">The sequence shown here is derived from an EMBL/GenBank/DDBJ whole genome shotgun (WGS) entry which is preliminary data.</text>
</comment>
<dbReference type="PANTHER" id="PTHR47630">
    <property type="entry name" value="NUCLEAR HORMONE RECEPTOR FAMILY-RELATED-RELATED"/>
    <property type="match status" value="1"/>
</dbReference>
<dbReference type="PANTHER" id="PTHR47630:SF5">
    <property type="entry name" value="NR LBD DOMAIN-CONTAINING PROTEIN"/>
    <property type="match status" value="1"/>
</dbReference>
<sequence>MSHSHDDADNDDHEGDLRIIIFEQQRFPTSLFGHRIAMNSDGLDIERLLTSFNNLELLVPIKSMISLHKYVLCFTFEGVLKGVMLLRYCDAPDIEATTHLRINLSNLKATWCRITAHYFEWVAGVPELRLLDVREKLKLVVRQLIKMACLVISYWTYRQGHSGMVLGCGIHFAPTEYLDQSLRSVISSTANILQNNVISIFQRADITREEYLLIKLIVLFNCKCWDFHKLY</sequence>
<dbReference type="Proteomes" id="UP001331761">
    <property type="component" value="Unassembled WGS sequence"/>
</dbReference>
<organism evidence="4 5">
    <name type="scientific">Trichostrongylus colubriformis</name>
    <name type="common">Black scour worm</name>
    <dbReference type="NCBI Taxonomy" id="6319"/>
    <lineage>
        <taxon>Eukaryota</taxon>
        <taxon>Metazoa</taxon>
        <taxon>Ecdysozoa</taxon>
        <taxon>Nematoda</taxon>
        <taxon>Chromadorea</taxon>
        <taxon>Rhabditida</taxon>
        <taxon>Rhabditina</taxon>
        <taxon>Rhabditomorpha</taxon>
        <taxon>Strongyloidea</taxon>
        <taxon>Trichostrongylidae</taxon>
        <taxon>Trichostrongylus</taxon>
    </lineage>
</organism>
<dbReference type="InterPro" id="IPR052499">
    <property type="entry name" value="C.elegans_NHRs"/>
</dbReference>
<dbReference type="EMBL" id="WIXE01002520">
    <property type="protein sequence ID" value="KAK5984743.1"/>
    <property type="molecule type" value="Genomic_DNA"/>
</dbReference>
<keyword evidence="1" id="KW-0805">Transcription regulation</keyword>
<dbReference type="AlphaFoldDB" id="A0AAN8GEE9"/>
<evidence type="ECO:0000313" key="5">
    <source>
        <dbReference type="Proteomes" id="UP001331761"/>
    </source>
</evidence>
<evidence type="ECO:0000256" key="3">
    <source>
        <dbReference type="ARBA" id="ARBA00023170"/>
    </source>
</evidence>
<accession>A0AAN8GEE9</accession>
<gene>
    <name evidence="4" type="ORF">GCK32_016512</name>
</gene>
<evidence type="ECO:0000256" key="1">
    <source>
        <dbReference type="ARBA" id="ARBA00023015"/>
    </source>
</evidence>
<evidence type="ECO:0000256" key="2">
    <source>
        <dbReference type="ARBA" id="ARBA00023163"/>
    </source>
</evidence>
<reference evidence="4 5" key="1">
    <citation type="submission" date="2019-10" db="EMBL/GenBank/DDBJ databases">
        <title>Assembly and Annotation for the nematode Trichostrongylus colubriformis.</title>
        <authorList>
            <person name="Martin J."/>
        </authorList>
    </citation>
    <scope>NUCLEOTIDE SEQUENCE [LARGE SCALE GENOMIC DNA]</scope>
    <source>
        <strain evidence="4">G859</strain>
        <tissue evidence="4">Whole worm</tissue>
    </source>
</reference>
<proteinExistence type="predicted"/>
<protein>
    <submittedName>
        <fullName evidence="4">NR LBD domain-containing protein</fullName>
    </submittedName>
</protein>
<keyword evidence="2" id="KW-0804">Transcription</keyword>
<evidence type="ECO:0000313" key="4">
    <source>
        <dbReference type="EMBL" id="KAK5984743.1"/>
    </source>
</evidence>
<dbReference type="InterPro" id="IPR035500">
    <property type="entry name" value="NHR-like_dom_sf"/>
</dbReference>